<gene>
    <name evidence="4" type="ORF">HB811_12850</name>
    <name evidence="6" type="ORF">HCB25_16435</name>
    <name evidence="5" type="ORF">HCB27_17195</name>
</gene>
<comment type="caution">
    <text evidence="5">The sequence shown here is derived from an EMBL/GenBank/DDBJ whole genome shotgun (WGS) entry which is preliminary data.</text>
</comment>
<protein>
    <submittedName>
        <fullName evidence="5">Adenylyltransferase/cytidyltransferase family protein</fullName>
    </submittedName>
</protein>
<reference evidence="7 8" key="1">
    <citation type="submission" date="2020-03" db="EMBL/GenBank/DDBJ databases">
        <title>Soil Listeria distribution.</title>
        <authorList>
            <person name="Liao J."/>
            <person name="Wiedmann M."/>
        </authorList>
    </citation>
    <scope>NUCLEOTIDE SEQUENCE [LARGE SCALE GENOMIC DNA]</scope>
    <source>
        <strain evidence="6 9">FSL L7-0153</strain>
        <strain evidence="5 7">FSL L7-0259</strain>
        <strain evidence="4 8">FSL L7-1816</strain>
    </source>
</reference>
<evidence type="ECO:0000313" key="4">
    <source>
        <dbReference type="EMBL" id="MBC1317664.1"/>
    </source>
</evidence>
<evidence type="ECO:0000313" key="5">
    <source>
        <dbReference type="EMBL" id="MBC2178367.1"/>
    </source>
</evidence>
<keyword evidence="1 5" id="KW-0808">Transferase</keyword>
<dbReference type="InterPro" id="IPR004821">
    <property type="entry name" value="Cyt_trans-like"/>
</dbReference>
<dbReference type="PANTHER" id="PTHR43793">
    <property type="entry name" value="FAD SYNTHASE"/>
    <property type="match status" value="1"/>
</dbReference>
<evidence type="ECO:0000313" key="9">
    <source>
        <dbReference type="Proteomes" id="UP000550367"/>
    </source>
</evidence>
<dbReference type="InterPro" id="IPR014729">
    <property type="entry name" value="Rossmann-like_a/b/a_fold"/>
</dbReference>
<dbReference type="SUPFAM" id="SSF52374">
    <property type="entry name" value="Nucleotidylyl transferase"/>
    <property type="match status" value="1"/>
</dbReference>
<proteinExistence type="predicted"/>
<evidence type="ECO:0000256" key="2">
    <source>
        <dbReference type="ARBA" id="ARBA00022695"/>
    </source>
</evidence>
<dbReference type="Proteomes" id="UP000541735">
    <property type="component" value="Unassembled WGS sequence"/>
</dbReference>
<evidence type="ECO:0000259" key="3">
    <source>
        <dbReference type="Pfam" id="PF01467"/>
    </source>
</evidence>
<accession>A0A7X0Z9V2</accession>
<dbReference type="GO" id="GO:0016779">
    <property type="term" value="F:nucleotidyltransferase activity"/>
    <property type="evidence" value="ECO:0007669"/>
    <property type="project" value="UniProtKB-KW"/>
</dbReference>
<dbReference type="EMBL" id="JAAROV010000003">
    <property type="protein sequence ID" value="MBC1317664.1"/>
    <property type="molecule type" value="Genomic_DNA"/>
</dbReference>
<dbReference type="RefSeq" id="WP_185354032.1">
    <property type="nucleotide sequence ID" value="NZ_JAARMW010000005.1"/>
</dbReference>
<feature type="domain" description="Cytidyltransferase-like" evidence="3">
    <location>
        <begin position="10"/>
        <end position="135"/>
    </location>
</feature>
<sequence>MTKKKYQVGYTTGVYDLFHIGHLNLLKKAKDQCEYLIVGVTIDELVSYKNKEAIIPFEERLEIVKQISYVDAVVPQVNMNKMEAWYQLDFDAVFVGDDWKGTSTWNQFEKEFSEVGVTIEYLPYTKGTSSTHLRKTLETLNRR</sequence>
<evidence type="ECO:0000313" key="7">
    <source>
        <dbReference type="Proteomes" id="UP000541735"/>
    </source>
</evidence>
<keyword evidence="2 5" id="KW-0548">Nucleotidyltransferase</keyword>
<dbReference type="Proteomes" id="UP000543379">
    <property type="component" value="Unassembled WGS sequence"/>
</dbReference>
<dbReference type="Proteomes" id="UP000550367">
    <property type="component" value="Unassembled WGS sequence"/>
</dbReference>
<dbReference type="Gene3D" id="3.40.50.620">
    <property type="entry name" value="HUPs"/>
    <property type="match status" value="1"/>
</dbReference>
<dbReference type="AlphaFoldDB" id="A0A7X0Z9V2"/>
<dbReference type="NCBIfam" id="TIGR00125">
    <property type="entry name" value="cyt_tran_rel"/>
    <property type="match status" value="1"/>
</dbReference>
<evidence type="ECO:0000313" key="6">
    <source>
        <dbReference type="EMBL" id="MBC2245654.1"/>
    </source>
</evidence>
<dbReference type="EMBL" id="JAARYD010000013">
    <property type="protein sequence ID" value="MBC2178367.1"/>
    <property type="molecule type" value="Genomic_DNA"/>
</dbReference>
<dbReference type="Pfam" id="PF01467">
    <property type="entry name" value="CTP_transf_like"/>
    <property type="match status" value="1"/>
</dbReference>
<dbReference type="PANTHER" id="PTHR43793:SF1">
    <property type="entry name" value="FAD SYNTHASE"/>
    <property type="match status" value="1"/>
</dbReference>
<evidence type="ECO:0000256" key="1">
    <source>
        <dbReference type="ARBA" id="ARBA00022679"/>
    </source>
</evidence>
<name>A0A7X0Z9V2_9LIST</name>
<organism evidence="5 7">
    <name type="scientific">Listeria booriae</name>
    <dbReference type="NCBI Taxonomy" id="1552123"/>
    <lineage>
        <taxon>Bacteria</taxon>
        <taxon>Bacillati</taxon>
        <taxon>Bacillota</taxon>
        <taxon>Bacilli</taxon>
        <taxon>Bacillales</taxon>
        <taxon>Listeriaceae</taxon>
        <taxon>Listeria</taxon>
    </lineage>
</organism>
<evidence type="ECO:0000313" key="8">
    <source>
        <dbReference type="Proteomes" id="UP000543379"/>
    </source>
</evidence>
<dbReference type="EMBL" id="JAARYY010000014">
    <property type="protein sequence ID" value="MBC2245654.1"/>
    <property type="molecule type" value="Genomic_DNA"/>
</dbReference>
<dbReference type="InterPro" id="IPR050385">
    <property type="entry name" value="Archaeal_FAD_synthase"/>
</dbReference>